<feature type="transmembrane region" description="Helical" evidence="8">
    <location>
        <begin position="348"/>
        <end position="372"/>
    </location>
</feature>
<evidence type="ECO:0000313" key="9">
    <source>
        <dbReference type="EMBL" id="MEZ0165483.1"/>
    </source>
</evidence>
<organism evidence="9 10">
    <name type="scientific">Kineococcus halophytocola</name>
    <dbReference type="NCBI Taxonomy" id="3234027"/>
    <lineage>
        <taxon>Bacteria</taxon>
        <taxon>Bacillati</taxon>
        <taxon>Actinomycetota</taxon>
        <taxon>Actinomycetes</taxon>
        <taxon>Kineosporiales</taxon>
        <taxon>Kineosporiaceae</taxon>
        <taxon>Kineococcus</taxon>
    </lineage>
</organism>
<comment type="subcellular location">
    <subcellularLocation>
        <location evidence="1 8">Cell membrane</location>
        <topology evidence="1 8">Multi-pass membrane protein</topology>
    </subcellularLocation>
</comment>
<feature type="transmembrane region" description="Helical" evidence="8">
    <location>
        <begin position="230"/>
        <end position="253"/>
    </location>
</feature>
<evidence type="ECO:0000256" key="2">
    <source>
        <dbReference type="ARBA" id="ARBA00009261"/>
    </source>
</evidence>
<evidence type="ECO:0000256" key="3">
    <source>
        <dbReference type="ARBA" id="ARBA00022448"/>
    </source>
</evidence>
<keyword evidence="4 8" id="KW-1003">Cell membrane</keyword>
<evidence type="ECO:0000256" key="4">
    <source>
        <dbReference type="ARBA" id="ARBA00022475"/>
    </source>
</evidence>
<dbReference type="PANTHER" id="PTHR30330:SF3">
    <property type="entry name" value="TRANSCRIPTIONAL REGULATOR, LRP FAMILY"/>
    <property type="match status" value="1"/>
</dbReference>
<keyword evidence="8" id="KW-0769">Symport</keyword>
<evidence type="ECO:0000256" key="7">
    <source>
        <dbReference type="ARBA" id="ARBA00023136"/>
    </source>
</evidence>
<feature type="transmembrane region" description="Helical" evidence="8">
    <location>
        <begin position="291"/>
        <end position="315"/>
    </location>
</feature>
<dbReference type="PANTHER" id="PTHR30330">
    <property type="entry name" value="AGSS FAMILY TRANSPORTER, SODIUM-ALANINE"/>
    <property type="match status" value="1"/>
</dbReference>
<feature type="transmembrane region" description="Helical" evidence="8">
    <location>
        <begin position="408"/>
        <end position="431"/>
    </location>
</feature>
<gene>
    <name evidence="9" type="ORF">AB2L27_12010</name>
</gene>
<comment type="similarity">
    <text evidence="2 8">Belongs to the alanine or glycine:cation symporter (AGCS) (TC 2.A.25) family.</text>
</comment>
<keyword evidence="5 8" id="KW-0812">Transmembrane</keyword>
<keyword evidence="7 8" id="KW-0472">Membrane</keyword>
<feature type="transmembrane region" description="Helical" evidence="8">
    <location>
        <begin position="52"/>
        <end position="74"/>
    </location>
</feature>
<dbReference type="EMBL" id="JBGFTU010000012">
    <property type="protein sequence ID" value="MEZ0165483.1"/>
    <property type="molecule type" value="Genomic_DNA"/>
</dbReference>
<keyword evidence="3 8" id="KW-0813">Transport</keyword>
<protein>
    <submittedName>
        <fullName evidence="9">Alanine/glycine:cation symporter family protein</fullName>
    </submittedName>
</protein>
<dbReference type="Proteomes" id="UP001565927">
    <property type="component" value="Unassembled WGS sequence"/>
</dbReference>
<name>A0ABV4H454_9ACTN</name>
<dbReference type="InterPro" id="IPR001463">
    <property type="entry name" value="Na/Ala_symport"/>
</dbReference>
<keyword evidence="6 8" id="KW-1133">Transmembrane helix</keyword>
<keyword evidence="10" id="KW-1185">Reference proteome</keyword>
<proteinExistence type="inferred from homology"/>
<dbReference type="Gene3D" id="1.20.1740.10">
    <property type="entry name" value="Amino acid/polyamine transporter I"/>
    <property type="match status" value="1"/>
</dbReference>
<dbReference type="RefSeq" id="WP_370441707.1">
    <property type="nucleotide sequence ID" value="NZ_JBGFTU010000012.1"/>
</dbReference>
<evidence type="ECO:0000313" key="10">
    <source>
        <dbReference type="Proteomes" id="UP001565927"/>
    </source>
</evidence>
<reference evidence="9 10" key="1">
    <citation type="submission" date="2024-07" db="EMBL/GenBank/DDBJ databases">
        <authorList>
            <person name="Thanompreechachai J."/>
            <person name="Duangmal K."/>
        </authorList>
    </citation>
    <scope>NUCLEOTIDE SEQUENCE [LARGE SCALE GENOMIC DNA]</scope>
    <source>
        <strain evidence="9 10">LSe6-4</strain>
    </source>
</reference>
<feature type="transmembrane region" description="Helical" evidence="8">
    <location>
        <begin position="476"/>
        <end position="495"/>
    </location>
</feature>
<dbReference type="Pfam" id="PF01235">
    <property type="entry name" value="Na_Ala_symp"/>
    <property type="match status" value="1"/>
</dbReference>
<dbReference type="PRINTS" id="PR00175">
    <property type="entry name" value="NAALASMPORT"/>
</dbReference>
<feature type="transmembrane region" description="Helical" evidence="8">
    <location>
        <begin position="452"/>
        <end position="470"/>
    </location>
</feature>
<comment type="caution">
    <text evidence="9">The sequence shown here is derived from an EMBL/GenBank/DDBJ whole genome shotgun (WGS) entry which is preliminary data.</text>
</comment>
<accession>A0ABV4H454</accession>
<feature type="transmembrane region" description="Helical" evidence="8">
    <location>
        <begin position="186"/>
        <end position="210"/>
    </location>
</feature>
<evidence type="ECO:0000256" key="8">
    <source>
        <dbReference type="RuleBase" id="RU363064"/>
    </source>
</evidence>
<evidence type="ECO:0000256" key="1">
    <source>
        <dbReference type="ARBA" id="ARBA00004651"/>
    </source>
</evidence>
<sequence length="520" mass="53994">MLSHATAALPAATVEAEGGTLAGIENAIDGVVSPVTRAVSDVVFFTVDIGGASFPLIVGWLVLAGIVFTVYFGFIQLRGFGVALQVVRGRFSRDDDPGEVTHFQALTSALSGTVGLGNIAGVAVAVSIGGPGATFWMICCGLLGMATKFTECTLGVKYREIHEDGTVTGGPFRYLKVAFGRIRATWVGVVLTAVFAVAIFFFGVAGGNMFQANQTYAQFRNITGGDDSPLASSGAAFVFGLVLAVLVGAVILGGITSIGKVTSRLVPAMAIVYVAACLIVIVGNANLVPAAVGSIVTGAFAPEGVAGGVIGALIVGFQRAAFSNEAGIGSAATAHSAVKTKHPVSEGFVALLEPFCDTVVICTMTALTIIIAQPQSWLDARAEVAATGETGADGVVLTSDAFASVIPWFPYVLAFAVAMFAFSTLITWAYYSQKAWCHFFGRSRVSELVFKVVYCMFTVVGTVLTFSSVLDLADAMLFLCALVNILGLYLLAPVVKAEVRDYLAKRADGTLAREAQVPVP</sequence>
<evidence type="ECO:0000256" key="5">
    <source>
        <dbReference type="ARBA" id="ARBA00022692"/>
    </source>
</evidence>
<feature type="transmembrane region" description="Helical" evidence="8">
    <location>
        <begin position="265"/>
        <end position="285"/>
    </location>
</feature>
<evidence type="ECO:0000256" key="6">
    <source>
        <dbReference type="ARBA" id="ARBA00022989"/>
    </source>
</evidence>
<dbReference type="NCBIfam" id="TIGR00835">
    <property type="entry name" value="agcS"/>
    <property type="match status" value="1"/>
</dbReference>